<proteinExistence type="predicted"/>
<dbReference type="EMBL" id="CAEZXR010000231">
    <property type="protein sequence ID" value="CAB4718633.1"/>
    <property type="molecule type" value="Genomic_DNA"/>
</dbReference>
<dbReference type="AlphaFoldDB" id="A0A6J6R9K0"/>
<reference evidence="1" key="1">
    <citation type="submission" date="2020-05" db="EMBL/GenBank/DDBJ databases">
        <authorList>
            <person name="Chiriac C."/>
            <person name="Salcher M."/>
            <person name="Ghai R."/>
            <person name="Kavagutti S V."/>
        </authorList>
    </citation>
    <scope>NUCLEOTIDE SEQUENCE</scope>
</reference>
<evidence type="ECO:0000313" key="1">
    <source>
        <dbReference type="EMBL" id="CAB4718633.1"/>
    </source>
</evidence>
<protein>
    <submittedName>
        <fullName evidence="1">Unannotated protein</fullName>
    </submittedName>
</protein>
<organism evidence="1">
    <name type="scientific">freshwater metagenome</name>
    <dbReference type="NCBI Taxonomy" id="449393"/>
    <lineage>
        <taxon>unclassified sequences</taxon>
        <taxon>metagenomes</taxon>
        <taxon>ecological metagenomes</taxon>
    </lineage>
</organism>
<accession>A0A6J6R9K0</accession>
<name>A0A6J6R9K0_9ZZZZ</name>
<gene>
    <name evidence="1" type="ORF">UFOPK2579_01839</name>
</gene>
<sequence length="172" mass="17971">MTSSSRARAALGAATVSLSLSLLAVAVPGAAHAQQGSDEPRLIAFAGGESPGVSVQSRADAKKLHGTGRAFKRFIGTAAKDLVEASSCGDEGYVGITVDVMRTDGYAAGGVNDCGGYAALWAVVDGAWKQIAGTQEAWDCRILRRHDVPSDVAGDTCYAYHGDHQQHHYHQD</sequence>